<gene>
    <name evidence="1" type="ORF">KOW79_018082</name>
</gene>
<organism evidence="1 2">
    <name type="scientific">Hemibagrus wyckioides</name>
    <dbReference type="NCBI Taxonomy" id="337641"/>
    <lineage>
        <taxon>Eukaryota</taxon>
        <taxon>Metazoa</taxon>
        <taxon>Chordata</taxon>
        <taxon>Craniata</taxon>
        <taxon>Vertebrata</taxon>
        <taxon>Euteleostomi</taxon>
        <taxon>Actinopterygii</taxon>
        <taxon>Neopterygii</taxon>
        <taxon>Teleostei</taxon>
        <taxon>Ostariophysi</taxon>
        <taxon>Siluriformes</taxon>
        <taxon>Bagridae</taxon>
        <taxon>Hemibagrus</taxon>
    </lineage>
</organism>
<dbReference type="AlphaFoldDB" id="A0A9D3N9X3"/>
<proteinExistence type="predicted"/>
<accession>A0A9D3N9X3</accession>
<keyword evidence="2" id="KW-1185">Reference proteome</keyword>
<name>A0A9D3N9X3_9TELE</name>
<evidence type="ECO:0000313" key="2">
    <source>
        <dbReference type="Proteomes" id="UP000824219"/>
    </source>
</evidence>
<reference evidence="1 2" key="1">
    <citation type="submission" date="2021-06" db="EMBL/GenBank/DDBJ databases">
        <title>Chromosome-level genome assembly of the red-tail catfish (Hemibagrus wyckioides).</title>
        <authorList>
            <person name="Shao F."/>
        </authorList>
    </citation>
    <scope>NUCLEOTIDE SEQUENCE [LARGE SCALE GENOMIC DNA]</scope>
    <source>
        <strain evidence="1">EC202008001</strain>
        <tissue evidence="1">Blood</tissue>
    </source>
</reference>
<protein>
    <submittedName>
        <fullName evidence="1">Uncharacterized protein</fullName>
    </submittedName>
</protein>
<dbReference type="EMBL" id="JAHKSW010000022">
    <property type="protein sequence ID" value="KAG7318327.1"/>
    <property type="molecule type" value="Genomic_DNA"/>
</dbReference>
<evidence type="ECO:0000313" key="1">
    <source>
        <dbReference type="EMBL" id="KAG7318327.1"/>
    </source>
</evidence>
<comment type="caution">
    <text evidence="1">The sequence shown here is derived from an EMBL/GenBank/DDBJ whole genome shotgun (WGS) entry which is preliminary data.</text>
</comment>
<sequence>MAPPTGRMNVFGFHTALPAQATPHTYIVRSLPFPSTCHFRVSLGRYAGFNALSRTLLVFCALTTAEDQRSNMSRFRCKLS</sequence>
<dbReference type="Proteomes" id="UP000824219">
    <property type="component" value="Linkage Group LG22"/>
</dbReference>